<name>Q0YRF6_9CHLB</name>
<gene>
    <name evidence="2" type="ORF">CferDRAFT_0878</name>
</gene>
<evidence type="ECO:0008006" key="4">
    <source>
        <dbReference type="Google" id="ProtNLM"/>
    </source>
</evidence>
<reference evidence="2 3" key="1">
    <citation type="submission" date="2006-07" db="EMBL/GenBank/DDBJ databases">
        <title>Annotation of the draft genome assembly of Chlorobium ferroxidans DSM 13031.</title>
        <authorList>
            <consortium name="US DOE Joint Genome Institute (JGI-ORNL)"/>
            <person name="Larimer F."/>
            <person name="Land M."/>
            <person name="Hauser L."/>
        </authorList>
    </citation>
    <scope>NUCLEOTIDE SEQUENCE [LARGE SCALE GENOMIC DNA]</scope>
    <source>
        <strain evidence="2 3">DSM 13031</strain>
    </source>
</reference>
<keyword evidence="3" id="KW-1185">Reference proteome</keyword>
<dbReference type="AlphaFoldDB" id="Q0YRF6"/>
<organism evidence="2 3">
    <name type="scientific">Chlorobium ferrooxidans DSM 13031</name>
    <dbReference type="NCBI Taxonomy" id="377431"/>
    <lineage>
        <taxon>Bacteria</taxon>
        <taxon>Pseudomonadati</taxon>
        <taxon>Chlorobiota</taxon>
        <taxon>Chlorobiia</taxon>
        <taxon>Chlorobiales</taxon>
        <taxon>Chlorobiaceae</taxon>
        <taxon>Chlorobium/Pelodictyon group</taxon>
        <taxon>Chlorobium</taxon>
    </lineage>
</organism>
<proteinExistence type="predicted"/>
<dbReference type="Proteomes" id="UP000004162">
    <property type="component" value="Unassembled WGS sequence"/>
</dbReference>
<dbReference type="PROSITE" id="PS51257">
    <property type="entry name" value="PROKAR_LIPOPROTEIN"/>
    <property type="match status" value="1"/>
</dbReference>
<evidence type="ECO:0000313" key="2">
    <source>
        <dbReference type="EMBL" id="EAT58937.1"/>
    </source>
</evidence>
<dbReference type="OrthoDB" id="9797755at2"/>
<feature type="signal peptide" evidence="1">
    <location>
        <begin position="1"/>
        <end position="25"/>
    </location>
</feature>
<evidence type="ECO:0000313" key="3">
    <source>
        <dbReference type="Proteomes" id="UP000004162"/>
    </source>
</evidence>
<comment type="caution">
    <text evidence="2">The sequence shown here is derived from an EMBL/GenBank/DDBJ whole genome shotgun (WGS) entry which is preliminary data.</text>
</comment>
<reference evidence="2 3" key="2">
    <citation type="submission" date="2006-07" db="EMBL/GenBank/DDBJ databases">
        <title>Sequencing of the draft genome and assembly of Chlorobium ferroxidans DSM 13031.</title>
        <authorList>
            <consortium name="US DOE Joint Genome Institute (JGI-PGF)"/>
            <person name="Copeland A."/>
            <person name="Lucas S."/>
            <person name="Lapidus A."/>
            <person name="Barry K."/>
            <person name="Glavina del Rio T."/>
            <person name="Dalin E."/>
            <person name="Tice H."/>
            <person name="Bruce D."/>
            <person name="Pitluck S."/>
            <person name="Richardson P."/>
        </authorList>
    </citation>
    <scope>NUCLEOTIDE SEQUENCE [LARGE SCALE GENOMIC DNA]</scope>
    <source>
        <strain evidence="2 3">DSM 13031</strain>
    </source>
</reference>
<dbReference type="EMBL" id="AASE01000010">
    <property type="protein sequence ID" value="EAT58937.1"/>
    <property type="molecule type" value="Genomic_DNA"/>
</dbReference>
<accession>Q0YRF6</accession>
<dbReference type="RefSeq" id="WP_006366465.1">
    <property type="nucleotide sequence ID" value="NZ_AASE01000010.1"/>
</dbReference>
<evidence type="ECO:0000256" key="1">
    <source>
        <dbReference type="SAM" id="SignalP"/>
    </source>
</evidence>
<sequence>MITSKYIRMRMITALLLLLSGCASTNLTGNAEYLKPPVQAFYATNRNHAGQAESGQKYGAERSMMSYGIAEVAIPQDHRIGRVIHATFDKDKHREIDYLQLTELNREELLNNLTKTVAACEEKSLLIYVHGFNMTFNEGARGIGQIVSDLDFKGSSLFFSWPSRDTSTAMRTTKPGFYGLKKIW</sequence>
<feature type="chain" id="PRO_5004179236" description="Alpha/beta hydrolase" evidence="1">
    <location>
        <begin position="26"/>
        <end position="184"/>
    </location>
</feature>
<keyword evidence="1" id="KW-0732">Signal</keyword>
<protein>
    <recommendedName>
        <fullName evidence="4">Alpha/beta hydrolase</fullName>
    </recommendedName>
</protein>
<dbReference type="InterPro" id="IPR010297">
    <property type="entry name" value="DUF900_hydrolase"/>
</dbReference>
<dbReference type="Pfam" id="PF05990">
    <property type="entry name" value="DUF900"/>
    <property type="match status" value="1"/>
</dbReference>